<keyword evidence="7" id="KW-1185">Reference proteome</keyword>
<evidence type="ECO:0000256" key="3">
    <source>
        <dbReference type="ARBA" id="ARBA00022729"/>
    </source>
</evidence>
<dbReference type="SMART" id="SM00327">
    <property type="entry name" value="VWA"/>
    <property type="match status" value="1"/>
</dbReference>
<dbReference type="PANTHER" id="PTHR47763">
    <property type="entry name" value="ALPHA-PROTEIN KINASE VWKA"/>
    <property type="match status" value="1"/>
</dbReference>
<feature type="region of interest" description="Disordered" evidence="4">
    <location>
        <begin position="1"/>
        <end position="33"/>
    </location>
</feature>
<dbReference type="AlphaFoldDB" id="A0A812NRF6"/>
<dbReference type="CDD" id="cd00198">
    <property type="entry name" value="vWFA"/>
    <property type="match status" value="1"/>
</dbReference>
<dbReference type="Proteomes" id="UP000601435">
    <property type="component" value="Unassembled WGS sequence"/>
</dbReference>
<dbReference type="PANTHER" id="PTHR47763:SF1">
    <property type="entry name" value="DUF659 DOMAIN-CONTAINING PROTEIN"/>
    <property type="match status" value="1"/>
</dbReference>
<dbReference type="GO" id="GO:0004674">
    <property type="term" value="F:protein serine/threonine kinase activity"/>
    <property type="evidence" value="ECO:0007669"/>
    <property type="project" value="TreeGrafter"/>
</dbReference>
<comment type="caution">
    <text evidence="6">The sequence shown here is derived from an EMBL/GenBank/DDBJ whole genome shotgun (WGS) entry which is preliminary data.</text>
</comment>
<dbReference type="InterPro" id="IPR036465">
    <property type="entry name" value="vWFA_dom_sf"/>
</dbReference>
<evidence type="ECO:0000256" key="4">
    <source>
        <dbReference type="SAM" id="MobiDB-lite"/>
    </source>
</evidence>
<dbReference type="InterPro" id="IPR052969">
    <property type="entry name" value="Thr-specific_kinase-like"/>
</dbReference>
<feature type="domain" description="VWFA" evidence="5">
    <location>
        <begin position="56"/>
        <end position="265"/>
    </location>
</feature>
<reference evidence="6" key="1">
    <citation type="submission" date="2021-02" db="EMBL/GenBank/DDBJ databases">
        <authorList>
            <person name="Dougan E. K."/>
            <person name="Rhodes N."/>
            <person name="Thang M."/>
            <person name="Chan C."/>
        </authorList>
    </citation>
    <scope>NUCLEOTIDE SEQUENCE</scope>
</reference>
<evidence type="ECO:0000256" key="2">
    <source>
        <dbReference type="ARBA" id="ARBA00022525"/>
    </source>
</evidence>
<comment type="subcellular location">
    <subcellularLocation>
        <location evidence="1">Secreted</location>
    </subcellularLocation>
</comment>
<name>A0A812NRF6_9DINO</name>
<protein>
    <submittedName>
        <fullName evidence="6">VwkA protein</fullName>
    </submittedName>
</protein>
<dbReference type="EMBL" id="CAJNJA010013417">
    <property type="protein sequence ID" value="CAE7320292.1"/>
    <property type="molecule type" value="Genomic_DNA"/>
</dbReference>
<gene>
    <name evidence="6" type="primary">vwkA</name>
    <name evidence="6" type="ORF">SNEC2469_LOCUS8028</name>
</gene>
<dbReference type="Gene3D" id="3.40.50.410">
    <property type="entry name" value="von Willebrand factor, type A domain"/>
    <property type="match status" value="1"/>
</dbReference>
<dbReference type="InterPro" id="IPR056861">
    <property type="entry name" value="HMCN1-like_VWA"/>
</dbReference>
<dbReference type="InterPro" id="IPR002035">
    <property type="entry name" value="VWF_A"/>
</dbReference>
<organism evidence="6 7">
    <name type="scientific">Symbiodinium necroappetens</name>
    <dbReference type="NCBI Taxonomy" id="1628268"/>
    <lineage>
        <taxon>Eukaryota</taxon>
        <taxon>Sar</taxon>
        <taxon>Alveolata</taxon>
        <taxon>Dinophyceae</taxon>
        <taxon>Suessiales</taxon>
        <taxon>Symbiodiniaceae</taxon>
        <taxon>Symbiodinium</taxon>
    </lineage>
</organism>
<sequence length="426" mass="44855">MTARAEAAMDVDADGELPAAPPVASSDGRSSEKEWILVDDAEKTGTSGLDPDAELDLCFICDCTGSMGQYIKAAQDNIQSIVAKISQKHGAKVQFGLICYRDHPPQDKTYVTKCHPFTTDLAQMSQYVDSMKASGGGDGPEAVTAGLYDALHLPWRPNSTKICVLIADAPPHGLEPAGDGFSNGDPDGRDPLDILRSMAAHGITAYSVGCEPALGSYAHARDFLCTVAEITGGQAVALSSAVLLADVIINGSVEELALAKLQRKVEEEVLKVQVQARSAGREISTEEASTRACENLRAGGMRSVQMETDGHMKHANRACWGLDAEKRSLAHVKEALGREALGREASPHKGYAMGRKLGLPGTATTAPAPRGWGRGPAMAMCPSAMPAFSAPAAAPASTSNVLKEDLISSAQVSRMVQKAKCQSRLA</sequence>
<evidence type="ECO:0000313" key="7">
    <source>
        <dbReference type="Proteomes" id="UP000601435"/>
    </source>
</evidence>
<dbReference type="Pfam" id="PF25106">
    <property type="entry name" value="VWA_4"/>
    <property type="match status" value="1"/>
</dbReference>
<evidence type="ECO:0000256" key="1">
    <source>
        <dbReference type="ARBA" id="ARBA00004613"/>
    </source>
</evidence>
<evidence type="ECO:0000313" key="6">
    <source>
        <dbReference type="EMBL" id="CAE7320292.1"/>
    </source>
</evidence>
<dbReference type="GO" id="GO:0005737">
    <property type="term" value="C:cytoplasm"/>
    <property type="evidence" value="ECO:0007669"/>
    <property type="project" value="TreeGrafter"/>
</dbReference>
<keyword evidence="2" id="KW-0964">Secreted</keyword>
<accession>A0A812NRF6</accession>
<dbReference type="PROSITE" id="PS50234">
    <property type="entry name" value="VWFA"/>
    <property type="match status" value="1"/>
</dbReference>
<evidence type="ECO:0000259" key="5">
    <source>
        <dbReference type="PROSITE" id="PS50234"/>
    </source>
</evidence>
<dbReference type="OrthoDB" id="422053at2759"/>
<keyword evidence="3" id="KW-0732">Signal</keyword>
<proteinExistence type="predicted"/>
<dbReference type="SUPFAM" id="SSF53300">
    <property type="entry name" value="vWA-like"/>
    <property type="match status" value="1"/>
</dbReference>